<dbReference type="OrthoDB" id="8971105at2"/>
<name>A0A4Q7S8L4_9BURK</name>
<sequence length="119" mass="12423">MMEMTLNRMPAAMPDPFAAGRAVRAVVSGVALGGGTGGPDDEAAHLAAAATLLQRHGIALDQCVVVRERAGFEASDEHVQYVVRVGEKADIFALNEGLTAVQVARGLVPSARLDVVFEP</sequence>
<reference evidence="1 2" key="1">
    <citation type="journal article" date="2015" name="Stand. Genomic Sci.">
        <title>Genomic Encyclopedia of Bacterial and Archaeal Type Strains, Phase III: the genomes of soil and plant-associated and newly described type strains.</title>
        <authorList>
            <person name="Whitman W.B."/>
            <person name="Woyke T."/>
            <person name="Klenk H.P."/>
            <person name="Zhou Y."/>
            <person name="Lilburn T.G."/>
            <person name="Beck B.J."/>
            <person name="De Vos P."/>
            <person name="Vandamme P."/>
            <person name="Eisen J.A."/>
            <person name="Garrity G."/>
            <person name="Hugenholtz P."/>
            <person name="Kyrpides N.C."/>
        </authorList>
    </citation>
    <scope>NUCLEOTIDE SEQUENCE [LARGE SCALE GENOMIC DNA]</scope>
    <source>
        <strain evidence="1 2">ASC-9842</strain>
    </source>
</reference>
<evidence type="ECO:0000313" key="2">
    <source>
        <dbReference type="Proteomes" id="UP000291078"/>
    </source>
</evidence>
<dbReference type="Proteomes" id="UP000291078">
    <property type="component" value="Unassembled WGS sequence"/>
</dbReference>
<accession>A0A4Q7S8L4</accession>
<gene>
    <name evidence="1" type="ORF">EV147_1786</name>
</gene>
<keyword evidence="2" id="KW-1185">Reference proteome</keyword>
<evidence type="ECO:0000313" key="1">
    <source>
        <dbReference type="EMBL" id="RZT42745.1"/>
    </source>
</evidence>
<dbReference type="EMBL" id="SGXM01000001">
    <property type="protein sequence ID" value="RZT42745.1"/>
    <property type="molecule type" value="Genomic_DNA"/>
</dbReference>
<dbReference type="RefSeq" id="WP_130390715.1">
    <property type="nucleotide sequence ID" value="NZ_SGXM01000001.1"/>
</dbReference>
<comment type="caution">
    <text evidence="1">The sequence shown here is derived from an EMBL/GenBank/DDBJ whole genome shotgun (WGS) entry which is preliminary data.</text>
</comment>
<protein>
    <submittedName>
        <fullName evidence="1">Uncharacterized protein</fullName>
    </submittedName>
</protein>
<proteinExistence type="predicted"/>
<dbReference type="AlphaFoldDB" id="A0A4Q7S8L4"/>
<organism evidence="1 2">
    <name type="scientific">Cupriavidus agavae</name>
    <dbReference type="NCBI Taxonomy" id="1001822"/>
    <lineage>
        <taxon>Bacteria</taxon>
        <taxon>Pseudomonadati</taxon>
        <taxon>Pseudomonadota</taxon>
        <taxon>Betaproteobacteria</taxon>
        <taxon>Burkholderiales</taxon>
        <taxon>Burkholderiaceae</taxon>
        <taxon>Cupriavidus</taxon>
    </lineage>
</organism>